<comment type="caution">
    <text evidence="7">The sequence shown here is derived from an EMBL/GenBank/DDBJ whole genome shotgun (WGS) entry which is preliminary data.</text>
</comment>
<feature type="transmembrane region" description="Helical" evidence="6">
    <location>
        <begin position="218"/>
        <end position="240"/>
    </location>
</feature>
<feature type="transmembrane region" description="Helical" evidence="6">
    <location>
        <begin position="172"/>
        <end position="189"/>
    </location>
</feature>
<evidence type="ECO:0000256" key="3">
    <source>
        <dbReference type="ARBA" id="ARBA00022692"/>
    </source>
</evidence>
<keyword evidence="4 6" id="KW-1133">Transmembrane helix</keyword>
<gene>
    <name evidence="7" type="ORF">AB0E65_24400</name>
</gene>
<feature type="transmembrane region" description="Helical" evidence="6">
    <location>
        <begin position="304"/>
        <end position="325"/>
    </location>
</feature>
<dbReference type="InterPro" id="IPR011701">
    <property type="entry name" value="MFS"/>
</dbReference>
<dbReference type="PANTHER" id="PTHR23513">
    <property type="entry name" value="INTEGRAL MEMBRANE EFFLUX PROTEIN-RELATED"/>
    <property type="match status" value="1"/>
</dbReference>
<dbReference type="Proteomes" id="UP001550850">
    <property type="component" value="Unassembled WGS sequence"/>
</dbReference>
<feature type="transmembrane region" description="Helical" evidence="6">
    <location>
        <begin position="49"/>
        <end position="69"/>
    </location>
</feature>
<protein>
    <submittedName>
        <fullName evidence="7">MFS transporter</fullName>
    </submittedName>
</protein>
<evidence type="ECO:0000256" key="1">
    <source>
        <dbReference type="ARBA" id="ARBA00004651"/>
    </source>
</evidence>
<comment type="subcellular location">
    <subcellularLocation>
        <location evidence="1">Cell membrane</location>
        <topology evidence="1">Multi-pass membrane protein</topology>
    </subcellularLocation>
</comment>
<feature type="transmembrane region" description="Helical" evidence="6">
    <location>
        <begin position="346"/>
        <end position="365"/>
    </location>
</feature>
<feature type="transmembrane region" description="Helical" evidence="6">
    <location>
        <begin position="371"/>
        <end position="390"/>
    </location>
</feature>
<feature type="transmembrane region" description="Helical" evidence="6">
    <location>
        <begin position="76"/>
        <end position="97"/>
    </location>
</feature>
<dbReference type="CDD" id="cd06173">
    <property type="entry name" value="MFS_MefA_like"/>
    <property type="match status" value="1"/>
</dbReference>
<keyword evidence="5 6" id="KW-0472">Membrane</keyword>
<evidence type="ECO:0000313" key="8">
    <source>
        <dbReference type="Proteomes" id="UP001550850"/>
    </source>
</evidence>
<feature type="transmembrane region" description="Helical" evidence="6">
    <location>
        <begin position="103"/>
        <end position="120"/>
    </location>
</feature>
<dbReference type="InterPro" id="IPR036259">
    <property type="entry name" value="MFS_trans_sf"/>
</dbReference>
<feature type="transmembrane region" description="Helical" evidence="6">
    <location>
        <begin position="252"/>
        <end position="273"/>
    </location>
</feature>
<feature type="transmembrane region" description="Helical" evidence="6">
    <location>
        <begin position="149"/>
        <end position="166"/>
    </location>
</feature>
<feature type="transmembrane region" description="Helical" evidence="6">
    <location>
        <begin position="280"/>
        <end position="298"/>
    </location>
</feature>
<evidence type="ECO:0000256" key="6">
    <source>
        <dbReference type="SAM" id="Phobius"/>
    </source>
</evidence>
<dbReference type="Pfam" id="PF07690">
    <property type="entry name" value="MFS_1"/>
    <property type="match status" value="1"/>
</dbReference>
<evidence type="ECO:0000313" key="7">
    <source>
        <dbReference type="EMBL" id="MEU3557330.1"/>
    </source>
</evidence>
<dbReference type="EMBL" id="JBEZUR010000054">
    <property type="protein sequence ID" value="MEU3557330.1"/>
    <property type="molecule type" value="Genomic_DNA"/>
</dbReference>
<keyword evidence="8" id="KW-1185">Reference proteome</keyword>
<reference evidence="7 8" key="1">
    <citation type="submission" date="2024-06" db="EMBL/GenBank/DDBJ databases">
        <title>The Natural Products Discovery Center: Release of the First 8490 Sequenced Strains for Exploring Actinobacteria Biosynthetic Diversity.</title>
        <authorList>
            <person name="Kalkreuter E."/>
            <person name="Kautsar S.A."/>
            <person name="Yang D."/>
            <person name="Bader C.D."/>
            <person name="Teijaro C.N."/>
            <person name="Fluegel L."/>
            <person name="Davis C.M."/>
            <person name="Simpson J.R."/>
            <person name="Lauterbach L."/>
            <person name="Steele A.D."/>
            <person name="Gui C."/>
            <person name="Meng S."/>
            <person name="Li G."/>
            <person name="Viehrig K."/>
            <person name="Ye F."/>
            <person name="Su P."/>
            <person name="Kiefer A.F."/>
            <person name="Nichols A."/>
            <person name="Cepeda A.J."/>
            <person name="Yan W."/>
            <person name="Fan B."/>
            <person name="Jiang Y."/>
            <person name="Adhikari A."/>
            <person name="Zheng C.-J."/>
            <person name="Schuster L."/>
            <person name="Cowan T.M."/>
            <person name="Smanski M.J."/>
            <person name="Chevrette M.G."/>
            <person name="De Carvalho L.P.S."/>
            <person name="Shen B."/>
        </authorList>
    </citation>
    <scope>NUCLEOTIDE SEQUENCE [LARGE SCALE GENOMIC DNA]</scope>
    <source>
        <strain evidence="7 8">NPDC038104</strain>
    </source>
</reference>
<dbReference type="PANTHER" id="PTHR23513:SF11">
    <property type="entry name" value="STAPHYLOFERRIN A TRANSPORTER"/>
    <property type="match status" value="1"/>
</dbReference>
<evidence type="ECO:0000256" key="5">
    <source>
        <dbReference type="ARBA" id="ARBA00023136"/>
    </source>
</evidence>
<feature type="transmembrane region" description="Helical" evidence="6">
    <location>
        <begin position="12"/>
        <end position="37"/>
    </location>
</feature>
<accession>A0ABV2YNM9</accession>
<evidence type="ECO:0000256" key="2">
    <source>
        <dbReference type="ARBA" id="ARBA00022475"/>
    </source>
</evidence>
<dbReference type="RefSeq" id="WP_108955681.1">
    <property type="nucleotide sequence ID" value="NZ_BEVZ01000006.1"/>
</dbReference>
<organism evidence="7 8">
    <name type="scientific">Streptomyces fragilis</name>
    <dbReference type="NCBI Taxonomy" id="67301"/>
    <lineage>
        <taxon>Bacteria</taxon>
        <taxon>Bacillati</taxon>
        <taxon>Actinomycetota</taxon>
        <taxon>Actinomycetes</taxon>
        <taxon>Kitasatosporales</taxon>
        <taxon>Streptomycetaceae</taxon>
        <taxon>Streptomyces</taxon>
    </lineage>
</organism>
<name>A0ABV2YNM9_9ACTN</name>
<sequence length="405" mass="41882">MKSRQVLRHRDFRLLVTGVSVSALGNAVTPVALAFAVLDLGGSITDLGLVEAVLAICQIVTMLAGGVLGDRFSRKLMMQGGSVASAVVVGLLAAVVLLDAATIWLLALLGGAAGVVTALSRPSSKAMTRVVVPDADLADAVATRSLLDSLFRTLGYAVAGLLVAVVGPGWAIMVDAATFVVAAVAFGRLRASNARAPRTTSPLADLGEGFREVVRHTWLWLLVLQALLYHLFYGGAQAVLGPVVVGEGMGRSAWGFALAALMAGFVAGGLLALRVEPRKPLATGVALLALAGVFPLAMALSDTLWPVMLGAFVHGIGLQMFSVYWDQSIQSQVPEDKLARVYAFDSVGSFVARPLGLALTGPLAAAAGVDTWLLVVAAVVSGSSLAALGLRDVRALERTTPQRVS</sequence>
<dbReference type="SUPFAM" id="SSF103473">
    <property type="entry name" value="MFS general substrate transporter"/>
    <property type="match status" value="1"/>
</dbReference>
<evidence type="ECO:0000256" key="4">
    <source>
        <dbReference type="ARBA" id="ARBA00022989"/>
    </source>
</evidence>
<proteinExistence type="predicted"/>
<dbReference type="Gene3D" id="1.20.1250.20">
    <property type="entry name" value="MFS general substrate transporter like domains"/>
    <property type="match status" value="1"/>
</dbReference>
<keyword evidence="2" id="KW-1003">Cell membrane</keyword>
<keyword evidence="3 6" id="KW-0812">Transmembrane</keyword>